<evidence type="ECO:0000256" key="4">
    <source>
        <dbReference type="ARBA" id="ARBA00022833"/>
    </source>
</evidence>
<dbReference type="PROSITE" id="PS00028">
    <property type="entry name" value="ZINC_FINGER_C2H2_1"/>
    <property type="match status" value="5"/>
</dbReference>
<dbReference type="AlphaFoldDB" id="A0AA47N400"/>
<feature type="domain" description="C2H2-type" evidence="7">
    <location>
        <begin position="49"/>
        <end position="78"/>
    </location>
</feature>
<dbReference type="PROSITE" id="PS50157">
    <property type="entry name" value="ZINC_FINGER_C2H2_2"/>
    <property type="match status" value="5"/>
</dbReference>
<proteinExistence type="predicted"/>
<dbReference type="SUPFAM" id="SSF57667">
    <property type="entry name" value="beta-beta-alpha zinc fingers"/>
    <property type="match status" value="3"/>
</dbReference>
<evidence type="ECO:0000256" key="3">
    <source>
        <dbReference type="ARBA" id="ARBA00022771"/>
    </source>
</evidence>
<feature type="domain" description="C2H2-type" evidence="7">
    <location>
        <begin position="296"/>
        <end position="323"/>
    </location>
</feature>
<reference evidence="8" key="1">
    <citation type="journal article" date="2023" name="Front. Mar. Sci.">
        <title>A new Merluccius polli reference genome to investigate the effects of global change in West African waters.</title>
        <authorList>
            <person name="Mateo J.L."/>
            <person name="Blanco-Fernandez C."/>
            <person name="Garcia-Vazquez E."/>
            <person name="Machado-Schiaffino G."/>
        </authorList>
    </citation>
    <scope>NUCLEOTIDE SEQUENCE</scope>
    <source>
        <strain evidence="8">C29</strain>
        <tissue evidence="8">Fin</tissue>
    </source>
</reference>
<evidence type="ECO:0000256" key="6">
    <source>
        <dbReference type="SAM" id="MobiDB-lite"/>
    </source>
</evidence>
<evidence type="ECO:0000256" key="2">
    <source>
        <dbReference type="ARBA" id="ARBA00022737"/>
    </source>
</evidence>
<accession>A0AA47N400</accession>
<dbReference type="InterPro" id="IPR013087">
    <property type="entry name" value="Znf_C2H2_type"/>
</dbReference>
<name>A0AA47N400_MERPO</name>
<protein>
    <submittedName>
        <fullName evidence="8">Zinc finger protein 616</fullName>
    </submittedName>
</protein>
<dbReference type="Proteomes" id="UP001174136">
    <property type="component" value="Unassembled WGS sequence"/>
</dbReference>
<evidence type="ECO:0000259" key="7">
    <source>
        <dbReference type="PROSITE" id="PS50157"/>
    </source>
</evidence>
<keyword evidence="2" id="KW-0677">Repeat</keyword>
<dbReference type="InterPro" id="IPR036236">
    <property type="entry name" value="Znf_C2H2_sf"/>
</dbReference>
<feature type="region of interest" description="Disordered" evidence="6">
    <location>
        <begin position="163"/>
        <end position="197"/>
    </location>
</feature>
<keyword evidence="9" id="KW-1185">Reference proteome</keyword>
<dbReference type="GO" id="GO:0000981">
    <property type="term" value="F:DNA-binding transcription factor activity, RNA polymerase II-specific"/>
    <property type="evidence" value="ECO:0007669"/>
    <property type="project" value="TreeGrafter"/>
</dbReference>
<dbReference type="Gene3D" id="3.30.160.60">
    <property type="entry name" value="Classic Zinc Finger"/>
    <property type="match status" value="4"/>
</dbReference>
<dbReference type="GO" id="GO:0008270">
    <property type="term" value="F:zinc ion binding"/>
    <property type="evidence" value="ECO:0007669"/>
    <property type="project" value="UniProtKB-KW"/>
</dbReference>
<organism evidence="8 9">
    <name type="scientific">Merluccius polli</name>
    <name type="common">Benguela hake</name>
    <name type="synonym">Merluccius cadenati</name>
    <dbReference type="NCBI Taxonomy" id="89951"/>
    <lineage>
        <taxon>Eukaryota</taxon>
        <taxon>Metazoa</taxon>
        <taxon>Chordata</taxon>
        <taxon>Craniata</taxon>
        <taxon>Vertebrata</taxon>
        <taxon>Euteleostomi</taxon>
        <taxon>Actinopterygii</taxon>
        <taxon>Neopterygii</taxon>
        <taxon>Teleostei</taxon>
        <taxon>Neoteleostei</taxon>
        <taxon>Acanthomorphata</taxon>
        <taxon>Zeiogadaria</taxon>
        <taxon>Gadariae</taxon>
        <taxon>Gadiformes</taxon>
        <taxon>Gadoidei</taxon>
        <taxon>Merlucciidae</taxon>
        <taxon>Merluccius</taxon>
    </lineage>
</organism>
<dbReference type="FunFam" id="3.30.160.60:FF:000100">
    <property type="entry name" value="Zinc finger 45-like"/>
    <property type="match status" value="1"/>
</dbReference>
<feature type="region of interest" description="Disordered" evidence="6">
    <location>
        <begin position="320"/>
        <end position="348"/>
    </location>
</feature>
<dbReference type="GO" id="GO:0000977">
    <property type="term" value="F:RNA polymerase II transcription regulatory region sequence-specific DNA binding"/>
    <property type="evidence" value="ECO:0007669"/>
    <property type="project" value="TreeGrafter"/>
</dbReference>
<sequence length="492" mass="54380">MESLAVGAQQESFNRCRPTTGTLSRLAKLVAQAEQKQDSPTRKQHLACHSCCPECGQEFPNMTEHLLHQELKHALPKPHKCLSCGKEFSLLSSLQLHRCATSPNQLDSACMGGASDPVSPQDKSPGHQPSFIDSIPYACAPCGKGFSQKQALLQHQQAGCSEPSLLAGDGASSPPADSPQSVSEAGSSHSDSSEAPVNHTQDLAQCPFCPKTSRTGAGLHCHMRVCHAAELSASRRDIVRCSSRKLPKLLSCRSCEMVFKSTAKLYLHRKEKHSREKTLRSEQIPVIPKRRKQETYPCQVCGRVFLHHLSLRAHSKQHAASNVTTIQKQGHSGETNARDSKYSEKQPKKLHTALNSKGMAIVGPKKSGRKMERLDEEANLRSSRKVCKVEEEGDGEFPCPSCAKVFSRQSELRNHVELHQSSAHWRQCSVCLQEMDTSKGSGSKKRRLYHCVPCQQTFPALDTFLEHCQDHLRVRVEEDGIAEAYGFHGNKN</sequence>
<evidence type="ECO:0000313" key="8">
    <source>
        <dbReference type="EMBL" id="KAK0151993.1"/>
    </source>
</evidence>
<keyword evidence="3 5" id="KW-0863">Zinc-finger</keyword>
<dbReference type="Pfam" id="PF00096">
    <property type="entry name" value="zf-C2H2"/>
    <property type="match status" value="1"/>
</dbReference>
<evidence type="ECO:0000256" key="5">
    <source>
        <dbReference type="PROSITE-ProRule" id="PRU00042"/>
    </source>
</evidence>
<evidence type="ECO:0000256" key="1">
    <source>
        <dbReference type="ARBA" id="ARBA00022723"/>
    </source>
</evidence>
<evidence type="ECO:0000313" key="9">
    <source>
        <dbReference type="Proteomes" id="UP001174136"/>
    </source>
</evidence>
<feature type="compositionally biased region" description="Basic and acidic residues" evidence="6">
    <location>
        <begin position="336"/>
        <end position="347"/>
    </location>
</feature>
<comment type="caution">
    <text evidence="8">The sequence shown here is derived from an EMBL/GenBank/DDBJ whole genome shotgun (WGS) entry which is preliminary data.</text>
</comment>
<dbReference type="EMBL" id="JAOPHQ010001147">
    <property type="protein sequence ID" value="KAK0151993.1"/>
    <property type="molecule type" value="Genomic_DNA"/>
</dbReference>
<feature type="domain" description="C2H2-type" evidence="7">
    <location>
        <begin position="397"/>
        <end position="424"/>
    </location>
</feature>
<dbReference type="PANTHER" id="PTHR24379:SF122">
    <property type="entry name" value="SIMILAR TO ZINC FINGER PROTEIN 84 (HPF2)"/>
    <property type="match status" value="1"/>
</dbReference>
<dbReference type="SMART" id="SM00355">
    <property type="entry name" value="ZnF_C2H2"/>
    <property type="match status" value="8"/>
</dbReference>
<feature type="domain" description="C2H2-type" evidence="7">
    <location>
        <begin position="250"/>
        <end position="278"/>
    </location>
</feature>
<feature type="domain" description="C2H2-type" evidence="7">
    <location>
        <begin position="137"/>
        <end position="164"/>
    </location>
</feature>
<dbReference type="GO" id="GO:0005634">
    <property type="term" value="C:nucleus"/>
    <property type="evidence" value="ECO:0007669"/>
    <property type="project" value="TreeGrafter"/>
</dbReference>
<feature type="compositionally biased region" description="Polar residues" evidence="6">
    <location>
        <begin position="320"/>
        <end position="335"/>
    </location>
</feature>
<gene>
    <name evidence="8" type="primary">ZNF616_1</name>
    <name evidence="8" type="ORF">N1851_006647</name>
</gene>
<keyword evidence="1" id="KW-0479">Metal-binding</keyword>
<feature type="compositionally biased region" description="Low complexity" evidence="6">
    <location>
        <begin position="181"/>
        <end position="190"/>
    </location>
</feature>
<dbReference type="PANTHER" id="PTHR24379">
    <property type="entry name" value="KRAB AND ZINC FINGER DOMAIN-CONTAINING"/>
    <property type="match status" value="1"/>
</dbReference>
<keyword evidence="4" id="KW-0862">Zinc</keyword>